<evidence type="ECO:0000256" key="1">
    <source>
        <dbReference type="SAM" id="MobiDB-lite"/>
    </source>
</evidence>
<reference evidence="3" key="1">
    <citation type="submission" date="2016-07" db="EMBL/GenBank/DDBJ databases">
        <title>Frankia sp. NRRL B-16219 Genome sequencing.</title>
        <authorList>
            <person name="Ghodhbane-Gtari F."/>
            <person name="Swanson E."/>
            <person name="Gueddou A."/>
            <person name="Louati M."/>
            <person name="Nouioui I."/>
            <person name="Hezbri K."/>
            <person name="Abebe-Akele F."/>
            <person name="Simpson S."/>
            <person name="Morris K."/>
            <person name="Thomas K."/>
            <person name="Gtari M."/>
            <person name="Tisa L.S."/>
        </authorList>
    </citation>
    <scope>NUCLEOTIDE SEQUENCE [LARGE SCALE GENOMIC DNA]</scope>
    <source>
        <strain evidence="3">NRRL B-16219</strain>
    </source>
</reference>
<proteinExistence type="predicted"/>
<sequence length="64" mass="7199">MFMEIRPSDGADPKDALLLHDRFSALFAGETGEDERCSPDASDRTRLVDESPDLRTEFGENPDR</sequence>
<dbReference type="EMBL" id="MAXA01000180">
    <property type="protein sequence ID" value="OHV30266.1"/>
    <property type="molecule type" value="Genomic_DNA"/>
</dbReference>
<name>A0A1S1Q9L0_9ACTN</name>
<evidence type="ECO:0000313" key="3">
    <source>
        <dbReference type="Proteomes" id="UP000179769"/>
    </source>
</evidence>
<comment type="caution">
    <text evidence="2">The sequence shown here is derived from an EMBL/GenBank/DDBJ whole genome shotgun (WGS) entry which is preliminary data.</text>
</comment>
<evidence type="ECO:0000313" key="2">
    <source>
        <dbReference type="EMBL" id="OHV30266.1"/>
    </source>
</evidence>
<gene>
    <name evidence="2" type="ORF">BBK14_16765</name>
</gene>
<accession>A0A1S1Q9L0</accession>
<feature type="region of interest" description="Disordered" evidence="1">
    <location>
        <begin position="30"/>
        <end position="64"/>
    </location>
</feature>
<keyword evidence="3" id="KW-1185">Reference proteome</keyword>
<dbReference type="Proteomes" id="UP000179769">
    <property type="component" value="Unassembled WGS sequence"/>
</dbReference>
<dbReference type="AlphaFoldDB" id="A0A1S1Q9L0"/>
<protein>
    <submittedName>
        <fullName evidence="2">Uncharacterized protein</fullName>
    </submittedName>
</protein>
<organism evidence="2 3">
    <name type="scientific">Parafrankia soli</name>
    <dbReference type="NCBI Taxonomy" id="2599596"/>
    <lineage>
        <taxon>Bacteria</taxon>
        <taxon>Bacillati</taxon>
        <taxon>Actinomycetota</taxon>
        <taxon>Actinomycetes</taxon>
        <taxon>Frankiales</taxon>
        <taxon>Frankiaceae</taxon>
        <taxon>Parafrankia</taxon>
    </lineage>
</organism>
<feature type="compositionally biased region" description="Basic and acidic residues" evidence="1">
    <location>
        <begin position="34"/>
        <end position="64"/>
    </location>
</feature>